<reference evidence="1 2" key="1">
    <citation type="submission" date="2019-03" db="EMBL/GenBank/DDBJ databases">
        <title>Draft genome sequences of novel Actinobacteria.</title>
        <authorList>
            <person name="Sahin N."/>
            <person name="Ay H."/>
            <person name="Saygin H."/>
        </authorList>
    </citation>
    <scope>NUCLEOTIDE SEQUENCE [LARGE SCALE GENOMIC DNA]</scope>
    <source>
        <strain evidence="1 2">JCM 13523</strain>
    </source>
</reference>
<comment type="caution">
    <text evidence="1">The sequence shown here is derived from an EMBL/GenBank/DDBJ whole genome shotgun (WGS) entry which is preliminary data.</text>
</comment>
<evidence type="ECO:0000313" key="1">
    <source>
        <dbReference type="EMBL" id="TDD62073.1"/>
    </source>
</evidence>
<dbReference type="EMBL" id="SMKX01000009">
    <property type="protein sequence ID" value="TDD62073.1"/>
    <property type="molecule type" value="Genomic_DNA"/>
</dbReference>
<dbReference type="AlphaFoldDB" id="A0A4R4ZSQ3"/>
<name>A0A4R4ZSQ3_9ACTN</name>
<keyword evidence="2" id="KW-1185">Reference proteome</keyword>
<gene>
    <name evidence="1" type="ORF">E1263_05530</name>
</gene>
<dbReference type="RefSeq" id="WP_132166029.1">
    <property type="nucleotide sequence ID" value="NZ_SMKX01000009.1"/>
</dbReference>
<dbReference type="OrthoDB" id="4267383at2"/>
<proteinExistence type="predicted"/>
<sequence length="212" mass="24585">MTGPADPMTDALSRLVQRHRDEPSPVLSTDWAFLRLLDQSGMSMLSDDLSTAGSPWEVYEATERLWEMLPDKPGLYMFVWRPWFRFDVVEPSPDAGQPKPDSVSQILYIGQAGASVGQESNSTLKQRYKSYRRHIRADPRVLWTPERPMTRPQLSRYLALRPLEYWFTVIEDRSEIKSLESRLLAVFNPPMNKNERPKIRAQYKDPVPAFTK</sequence>
<dbReference type="Proteomes" id="UP000295124">
    <property type="component" value="Unassembled WGS sequence"/>
</dbReference>
<protein>
    <submittedName>
        <fullName evidence="1">Uncharacterized protein</fullName>
    </submittedName>
</protein>
<accession>A0A4R4ZSQ3</accession>
<evidence type="ECO:0000313" key="2">
    <source>
        <dbReference type="Proteomes" id="UP000295124"/>
    </source>
</evidence>
<organism evidence="1 2">
    <name type="scientific">Kribbella antibiotica</name>
    <dbReference type="NCBI Taxonomy" id="190195"/>
    <lineage>
        <taxon>Bacteria</taxon>
        <taxon>Bacillati</taxon>
        <taxon>Actinomycetota</taxon>
        <taxon>Actinomycetes</taxon>
        <taxon>Propionibacteriales</taxon>
        <taxon>Kribbellaceae</taxon>
        <taxon>Kribbella</taxon>
    </lineage>
</organism>